<evidence type="ECO:0000256" key="17">
    <source>
        <dbReference type="ARBA" id="ARBA00040123"/>
    </source>
</evidence>
<keyword evidence="9" id="KW-0809">Transit peptide</keyword>
<keyword evidence="4" id="KW-1003">Cell membrane</keyword>
<dbReference type="InterPro" id="IPR006683">
    <property type="entry name" value="Thioestr_dom"/>
</dbReference>
<comment type="similarity">
    <text evidence="15">Belongs to the THEM4/THEM5 thioesterase family.</text>
</comment>
<evidence type="ECO:0000256" key="16">
    <source>
        <dbReference type="ARBA" id="ARBA00038848"/>
    </source>
</evidence>
<dbReference type="CDD" id="cd03443">
    <property type="entry name" value="PaaI_thioesterase"/>
    <property type="match status" value="1"/>
</dbReference>
<dbReference type="GO" id="GO:0006631">
    <property type="term" value="P:fatty acid metabolic process"/>
    <property type="evidence" value="ECO:0007669"/>
    <property type="project" value="UniProtKB-KW"/>
</dbReference>
<evidence type="ECO:0000256" key="13">
    <source>
        <dbReference type="ARBA" id="ARBA00035852"/>
    </source>
</evidence>
<comment type="catalytic activity">
    <reaction evidence="13">
        <text>(5Z,8Z,11Z,14Z)-eicosatetraenoyl-CoA + H2O = (5Z,8Z,11Z,14Z)-eicosatetraenoate + CoA + H(+)</text>
        <dbReference type="Rhea" id="RHEA:40151"/>
        <dbReference type="ChEBI" id="CHEBI:15377"/>
        <dbReference type="ChEBI" id="CHEBI:15378"/>
        <dbReference type="ChEBI" id="CHEBI:32395"/>
        <dbReference type="ChEBI" id="CHEBI:57287"/>
        <dbReference type="ChEBI" id="CHEBI:57368"/>
    </reaction>
    <physiologicalReaction direction="left-to-right" evidence="13">
        <dbReference type="Rhea" id="RHEA:40152"/>
    </physiologicalReaction>
</comment>
<evidence type="ECO:0000256" key="11">
    <source>
        <dbReference type="ARBA" id="ARBA00023136"/>
    </source>
</evidence>
<evidence type="ECO:0000256" key="19">
    <source>
        <dbReference type="ARBA" id="ARBA00047588"/>
    </source>
</evidence>
<dbReference type="InterPro" id="IPR029069">
    <property type="entry name" value="HotDog_dom_sf"/>
</dbReference>
<comment type="caution">
    <text evidence="25">The sequence shown here is derived from an EMBL/GenBank/DDBJ whole genome shotgun (WGS) entry which is preliminary data.</text>
</comment>
<comment type="catalytic activity">
    <reaction evidence="23">
        <text>tetradecanoyl-CoA + H2O = tetradecanoate + CoA + H(+)</text>
        <dbReference type="Rhea" id="RHEA:40119"/>
        <dbReference type="ChEBI" id="CHEBI:15377"/>
        <dbReference type="ChEBI" id="CHEBI:15378"/>
        <dbReference type="ChEBI" id="CHEBI:30807"/>
        <dbReference type="ChEBI" id="CHEBI:57287"/>
        <dbReference type="ChEBI" id="CHEBI:57385"/>
    </reaction>
    <physiologicalReaction direction="left-to-right" evidence="23">
        <dbReference type="Rhea" id="RHEA:40120"/>
    </physiologicalReaction>
</comment>
<organism evidence="25">
    <name type="scientific">Caldilineaceae bacterium SB0664_bin_27</name>
    <dbReference type="NCBI Taxonomy" id="2605260"/>
    <lineage>
        <taxon>Bacteria</taxon>
        <taxon>Bacillati</taxon>
        <taxon>Chloroflexota</taxon>
        <taxon>Caldilineae</taxon>
        <taxon>Caldilineales</taxon>
        <taxon>Caldilineaceae</taxon>
    </lineage>
</organism>
<keyword evidence="6" id="KW-0053">Apoptosis</keyword>
<evidence type="ECO:0000256" key="18">
    <source>
        <dbReference type="ARBA" id="ARBA00043210"/>
    </source>
</evidence>
<evidence type="ECO:0000256" key="5">
    <source>
        <dbReference type="ARBA" id="ARBA00022490"/>
    </source>
</evidence>
<dbReference type="EMBL" id="VXRG01000130">
    <property type="protein sequence ID" value="MXY94893.1"/>
    <property type="molecule type" value="Genomic_DNA"/>
</dbReference>
<name>A0A6B0YW60_9CHLR</name>
<keyword evidence="11" id="KW-0472">Membrane</keyword>
<evidence type="ECO:0000256" key="7">
    <source>
        <dbReference type="ARBA" id="ARBA00022801"/>
    </source>
</evidence>
<evidence type="ECO:0000256" key="10">
    <source>
        <dbReference type="ARBA" id="ARBA00023098"/>
    </source>
</evidence>
<dbReference type="GO" id="GO:0016787">
    <property type="term" value="F:hydrolase activity"/>
    <property type="evidence" value="ECO:0007669"/>
    <property type="project" value="UniProtKB-KW"/>
</dbReference>
<dbReference type="AlphaFoldDB" id="A0A6B0YW60"/>
<evidence type="ECO:0000256" key="12">
    <source>
        <dbReference type="ARBA" id="ARBA00023273"/>
    </source>
</evidence>
<dbReference type="InterPro" id="IPR052365">
    <property type="entry name" value="THEM4/THEM5_acyl-CoA_thioest"/>
</dbReference>
<comment type="catalytic activity">
    <reaction evidence="21">
        <text>decanoyl-CoA + H2O = decanoate + CoA + H(+)</text>
        <dbReference type="Rhea" id="RHEA:40059"/>
        <dbReference type="ChEBI" id="CHEBI:15377"/>
        <dbReference type="ChEBI" id="CHEBI:15378"/>
        <dbReference type="ChEBI" id="CHEBI:27689"/>
        <dbReference type="ChEBI" id="CHEBI:57287"/>
        <dbReference type="ChEBI" id="CHEBI:61430"/>
    </reaction>
    <physiologicalReaction direction="left-to-right" evidence="21">
        <dbReference type="Rhea" id="RHEA:40060"/>
    </physiologicalReaction>
</comment>
<dbReference type="EC" id="3.1.2.2" evidence="16"/>
<evidence type="ECO:0000256" key="3">
    <source>
        <dbReference type="ARBA" id="ARBA00004632"/>
    </source>
</evidence>
<keyword evidence="7" id="KW-0378">Hydrolase</keyword>
<dbReference type="Pfam" id="PF03061">
    <property type="entry name" value="4HBT"/>
    <property type="match status" value="1"/>
</dbReference>
<dbReference type="Gene3D" id="3.10.129.10">
    <property type="entry name" value="Hotdog Thioesterase"/>
    <property type="match status" value="1"/>
</dbReference>
<comment type="subcellular location">
    <subcellularLocation>
        <location evidence="3">Cell projection</location>
        <location evidence="3">Ruffle membrane</location>
    </subcellularLocation>
    <subcellularLocation>
        <location evidence="2">Cytoplasm</location>
    </subcellularLocation>
    <subcellularLocation>
        <location evidence="1">Membrane</location>
        <topology evidence="1">Peripheral membrane protein</topology>
    </subcellularLocation>
</comment>
<proteinExistence type="inferred from homology"/>
<keyword evidence="12" id="KW-0966">Cell projection</keyword>
<dbReference type="PANTHER" id="PTHR12418">
    <property type="entry name" value="ACYL-COENZYME A THIOESTERASE THEM4"/>
    <property type="match status" value="1"/>
</dbReference>
<evidence type="ECO:0000313" key="25">
    <source>
        <dbReference type="EMBL" id="MXY94893.1"/>
    </source>
</evidence>
<comment type="catalytic activity">
    <reaction evidence="14">
        <text>(9Z)-octadecenoyl-CoA + H2O = (9Z)-octadecenoate + CoA + H(+)</text>
        <dbReference type="Rhea" id="RHEA:40139"/>
        <dbReference type="ChEBI" id="CHEBI:15377"/>
        <dbReference type="ChEBI" id="CHEBI:15378"/>
        <dbReference type="ChEBI" id="CHEBI:30823"/>
        <dbReference type="ChEBI" id="CHEBI:57287"/>
        <dbReference type="ChEBI" id="CHEBI:57387"/>
    </reaction>
    <physiologicalReaction direction="left-to-right" evidence="14">
        <dbReference type="Rhea" id="RHEA:40140"/>
    </physiologicalReaction>
</comment>
<sequence length="162" mass="17675">MQKQPNSSYCFVCGLDNVASVRVRFYETVTDGGSSEVMALFSGQPCHQGYPGRMHGGVLTGVLDETIARAINFGEGVHVERWGITAELNTRFLHPVPLETEVSARGRVLTRNRRMFTGSGEIYLPDGAVAVRAEGKFLIQPLGAISGQDAELPGWGLYEDEE</sequence>
<evidence type="ECO:0000256" key="4">
    <source>
        <dbReference type="ARBA" id="ARBA00022475"/>
    </source>
</evidence>
<evidence type="ECO:0000256" key="22">
    <source>
        <dbReference type="ARBA" id="ARBA00048074"/>
    </source>
</evidence>
<accession>A0A6B0YW60</accession>
<dbReference type="GO" id="GO:0005737">
    <property type="term" value="C:cytoplasm"/>
    <property type="evidence" value="ECO:0007669"/>
    <property type="project" value="UniProtKB-SubCell"/>
</dbReference>
<evidence type="ECO:0000256" key="21">
    <source>
        <dbReference type="ARBA" id="ARBA00047969"/>
    </source>
</evidence>
<keyword evidence="8" id="KW-0276">Fatty acid metabolism</keyword>
<evidence type="ECO:0000256" key="20">
    <source>
        <dbReference type="ARBA" id="ARBA00047734"/>
    </source>
</evidence>
<evidence type="ECO:0000256" key="23">
    <source>
        <dbReference type="ARBA" id="ARBA00048180"/>
    </source>
</evidence>
<keyword evidence="5" id="KW-0963">Cytoplasm</keyword>
<dbReference type="GO" id="GO:0016020">
    <property type="term" value="C:membrane"/>
    <property type="evidence" value="ECO:0007669"/>
    <property type="project" value="UniProtKB-SubCell"/>
</dbReference>
<evidence type="ECO:0000256" key="15">
    <source>
        <dbReference type="ARBA" id="ARBA00038456"/>
    </source>
</evidence>
<evidence type="ECO:0000256" key="14">
    <source>
        <dbReference type="ARBA" id="ARBA00037002"/>
    </source>
</evidence>
<gene>
    <name evidence="25" type="ORF">F4Y42_15755</name>
</gene>
<evidence type="ECO:0000256" key="8">
    <source>
        <dbReference type="ARBA" id="ARBA00022832"/>
    </source>
</evidence>
<feature type="domain" description="Thioesterase" evidence="24">
    <location>
        <begin position="52"/>
        <end position="129"/>
    </location>
</feature>
<protein>
    <recommendedName>
        <fullName evidence="17">Acyl-coenzyme A thioesterase THEM4</fullName>
        <ecNumber evidence="16">3.1.2.2</ecNumber>
    </recommendedName>
    <alternativeName>
        <fullName evidence="18">Thioesterase superfamily member 4</fullName>
    </alternativeName>
</protein>
<keyword evidence="10" id="KW-0443">Lipid metabolism</keyword>
<comment type="catalytic activity">
    <reaction evidence="20">
        <text>hexadecanoyl-CoA + H2O = hexadecanoate + CoA + H(+)</text>
        <dbReference type="Rhea" id="RHEA:16645"/>
        <dbReference type="ChEBI" id="CHEBI:7896"/>
        <dbReference type="ChEBI" id="CHEBI:15377"/>
        <dbReference type="ChEBI" id="CHEBI:15378"/>
        <dbReference type="ChEBI" id="CHEBI:57287"/>
        <dbReference type="ChEBI" id="CHEBI:57379"/>
        <dbReference type="EC" id="3.1.2.2"/>
    </reaction>
    <physiologicalReaction direction="left-to-right" evidence="20">
        <dbReference type="Rhea" id="RHEA:16646"/>
    </physiologicalReaction>
</comment>
<evidence type="ECO:0000256" key="6">
    <source>
        <dbReference type="ARBA" id="ARBA00022703"/>
    </source>
</evidence>
<dbReference type="PANTHER" id="PTHR12418:SF19">
    <property type="entry name" value="ACYL-COENZYME A THIOESTERASE THEM4"/>
    <property type="match status" value="1"/>
</dbReference>
<reference evidence="25" key="1">
    <citation type="submission" date="2019-09" db="EMBL/GenBank/DDBJ databases">
        <title>Characterisation of the sponge microbiome using genome-centric metagenomics.</title>
        <authorList>
            <person name="Engelberts J.P."/>
            <person name="Robbins S.J."/>
            <person name="De Goeij J.M."/>
            <person name="Aranda M."/>
            <person name="Bell S.C."/>
            <person name="Webster N.S."/>
        </authorList>
    </citation>
    <scope>NUCLEOTIDE SEQUENCE</scope>
    <source>
        <strain evidence="25">SB0664_bin_27</strain>
    </source>
</reference>
<comment type="catalytic activity">
    <reaction evidence="19">
        <text>octanoyl-CoA + H2O = octanoate + CoA + H(+)</text>
        <dbReference type="Rhea" id="RHEA:30143"/>
        <dbReference type="ChEBI" id="CHEBI:15377"/>
        <dbReference type="ChEBI" id="CHEBI:15378"/>
        <dbReference type="ChEBI" id="CHEBI:25646"/>
        <dbReference type="ChEBI" id="CHEBI:57287"/>
        <dbReference type="ChEBI" id="CHEBI:57386"/>
    </reaction>
    <physiologicalReaction direction="left-to-right" evidence="19">
        <dbReference type="Rhea" id="RHEA:30144"/>
    </physiologicalReaction>
</comment>
<evidence type="ECO:0000256" key="2">
    <source>
        <dbReference type="ARBA" id="ARBA00004496"/>
    </source>
</evidence>
<evidence type="ECO:0000256" key="9">
    <source>
        <dbReference type="ARBA" id="ARBA00022946"/>
    </source>
</evidence>
<dbReference type="SUPFAM" id="SSF54637">
    <property type="entry name" value="Thioesterase/thiol ester dehydrase-isomerase"/>
    <property type="match status" value="1"/>
</dbReference>
<comment type="catalytic activity">
    <reaction evidence="22">
        <text>dodecanoyl-CoA + H2O = dodecanoate + CoA + H(+)</text>
        <dbReference type="Rhea" id="RHEA:30135"/>
        <dbReference type="ChEBI" id="CHEBI:15377"/>
        <dbReference type="ChEBI" id="CHEBI:15378"/>
        <dbReference type="ChEBI" id="CHEBI:18262"/>
        <dbReference type="ChEBI" id="CHEBI:57287"/>
        <dbReference type="ChEBI" id="CHEBI:57375"/>
    </reaction>
    <physiologicalReaction direction="left-to-right" evidence="22">
        <dbReference type="Rhea" id="RHEA:30136"/>
    </physiologicalReaction>
</comment>
<evidence type="ECO:0000256" key="1">
    <source>
        <dbReference type="ARBA" id="ARBA00004170"/>
    </source>
</evidence>
<evidence type="ECO:0000259" key="24">
    <source>
        <dbReference type="Pfam" id="PF03061"/>
    </source>
</evidence>